<sequence>MNVKELAYLFKVAEDTHNTIHAKLY</sequence>
<dbReference type="AlphaFoldDB" id="A0A2P5FM17"/>
<keyword evidence="2" id="KW-1185">Reference proteome</keyword>
<dbReference type="EMBL" id="JXTC01000022">
    <property type="protein sequence ID" value="PON98848.1"/>
    <property type="molecule type" value="Genomic_DNA"/>
</dbReference>
<organism evidence="1 2">
    <name type="scientific">Trema orientale</name>
    <name type="common">Charcoal tree</name>
    <name type="synonym">Celtis orientalis</name>
    <dbReference type="NCBI Taxonomy" id="63057"/>
    <lineage>
        <taxon>Eukaryota</taxon>
        <taxon>Viridiplantae</taxon>
        <taxon>Streptophyta</taxon>
        <taxon>Embryophyta</taxon>
        <taxon>Tracheophyta</taxon>
        <taxon>Spermatophyta</taxon>
        <taxon>Magnoliopsida</taxon>
        <taxon>eudicotyledons</taxon>
        <taxon>Gunneridae</taxon>
        <taxon>Pentapetalae</taxon>
        <taxon>rosids</taxon>
        <taxon>fabids</taxon>
        <taxon>Rosales</taxon>
        <taxon>Cannabaceae</taxon>
        <taxon>Trema</taxon>
    </lineage>
</organism>
<gene>
    <name evidence="1" type="ORF">TorRG33x02_054630</name>
</gene>
<protein>
    <submittedName>
        <fullName evidence="1">Uncharacterized protein</fullName>
    </submittedName>
</protein>
<dbReference type="Proteomes" id="UP000237000">
    <property type="component" value="Unassembled WGS sequence"/>
</dbReference>
<evidence type="ECO:0000313" key="2">
    <source>
        <dbReference type="Proteomes" id="UP000237000"/>
    </source>
</evidence>
<dbReference type="InParanoid" id="A0A2P5FM17"/>
<evidence type="ECO:0000313" key="1">
    <source>
        <dbReference type="EMBL" id="PON98848.1"/>
    </source>
</evidence>
<proteinExistence type="predicted"/>
<accession>A0A2P5FM17</accession>
<name>A0A2P5FM17_TREOI</name>
<reference evidence="2" key="1">
    <citation type="submission" date="2016-06" db="EMBL/GenBank/DDBJ databases">
        <title>Parallel loss of symbiosis genes in relatives of nitrogen-fixing non-legume Parasponia.</title>
        <authorList>
            <person name="Van Velzen R."/>
            <person name="Holmer R."/>
            <person name="Bu F."/>
            <person name="Rutten L."/>
            <person name="Van Zeijl A."/>
            <person name="Liu W."/>
            <person name="Santuari L."/>
            <person name="Cao Q."/>
            <person name="Sharma T."/>
            <person name="Shen D."/>
            <person name="Roswanjaya Y."/>
            <person name="Wardhani T."/>
            <person name="Kalhor M.S."/>
            <person name="Jansen J."/>
            <person name="Van den Hoogen J."/>
            <person name="Gungor B."/>
            <person name="Hartog M."/>
            <person name="Hontelez J."/>
            <person name="Verver J."/>
            <person name="Yang W.-C."/>
            <person name="Schijlen E."/>
            <person name="Repin R."/>
            <person name="Schilthuizen M."/>
            <person name="Schranz E."/>
            <person name="Heidstra R."/>
            <person name="Miyata K."/>
            <person name="Fedorova E."/>
            <person name="Kohlen W."/>
            <person name="Bisseling T."/>
            <person name="Smit S."/>
            <person name="Geurts R."/>
        </authorList>
    </citation>
    <scope>NUCLEOTIDE SEQUENCE [LARGE SCALE GENOMIC DNA]</scope>
    <source>
        <strain evidence="2">cv. RG33-2</strain>
    </source>
</reference>
<comment type="caution">
    <text evidence="1">The sequence shown here is derived from an EMBL/GenBank/DDBJ whole genome shotgun (WGS) entry which is preliminary data.</text>
</comment>